<sequence>MTRAILAYGHSILQQPCEDIDRHYPDLDKLIPDMWDTMERANGCGLAAPQIGLPIRLFIVDSKTTFEYLDEEERKHYYSAEDEGIRETFINARITERSTEEWIDEEGCLSIPGVLQPVQRPWSVTVSYYNAEFELHTKIFSGLTARMIQHEYDHTEGVLFLDYLNPLKRKLLEGKLKKVQKGQIYSRYPMRFLR</sequence>
<evidence type="ECO:0000313" key="6">
    <source>
        <dbReference type="Proteomes" id="UP001357452"/>
    </source>
</evidence>
<dbReference type="PANTHER" id="PTHR10458:SF22">
    <property type="entry name" value="PEPTIDE DEFORMYLASE"/>
    <property type="match status" value="1"/>
</dbReference>
<reference evidence="5 6" key="1">
    <citation type="submission" date="2024-01" db="EMBL/GenBank/DDBJ databases">
        <title>Niabella digestum sp. nov., isolated from waste digestion system.</title>
        <authorList>
            <person name="Zhang L."/>
        </authorList>
    </citation>
    <scope>NUCLEOTIDE SEQUENCE [LARGE SCALE GENOMIC DNA]</scope>
    <source>
        <strain evidence="5 6">A18</strain>
    </source>
</reference>
<dbReference type="NCBIfam" id="NF001159">
    <property type="entry name" value="PRK00150.1-3"/>
    <property type="match status" value="1"/>
</dbReference>
<dbReference type="EC" id="3.5.1.88" evidence="4"/>
<keyword evidence="2 4" id="KW-0479">Metal-binding</keyword>
<evidence type="ECO:0000256" key="4">
    <source>
        <dbReference type="HAMAP-Rule" id="MF_00163"/>
    </source>
</evidence>
<dbReference type="HAMAP" id="MF_00163">
    <property type="entry name" value="Pep_deformylase"/>
    <property type="match status" value="1"/>
</dbReference>
<feature type="binding site" evidence="4">
    <location>
        <position position="154"/>
    </location>
    <ligand>
        <name>Fe cation</name>
        <dbReference type="ChEBI" id="CHEBI:24875"/>
    </ligand>
</feature>
<feature type="active site" evidence="4">
    <location>
        <position position="151"/>
    </location>
</feature>
<evidence type="ECO:0000256" key="2">
    <source>
        <dbReference type="ARBA" id="ARBA00022723"/>
    </source>
</evidence>
<organism evidence="5 6">
    <name type="scientific">Niabella digestorum</name>
    <dbReference type="NCBI Taxonomy" id="3117701"/>
    <lineage>
        <taxon>Bacteria</taxon>
        <taxon>Pseudomonadati</taxon>
        <taxon>Bacteroidota</taxon>
        <taxon>Chitinophagia</taxon>
        <taxon>Chitinophagales</taxon>
        <taxon>Chitinophagaceae</taxon>
        <taxon>Niabella</taxon>
    </lineage>
</organism>
<keyword evidence="4" id="KW-0408">Iron</keyword>
<evidence type="ECO:0000313" key="5">
    <source>
        <dbReference type="EMBL" id="MEE6187832.1"/>
    </source>
</evidence>
<dbReference type="InterPro" id="IPR023635">
    <property type="entry name" value="Peptide_deformylase"/>
</dbReference>
<dbReference type="PIRSF" id="PIRSF004749">
    <property type="entry name" value="Pep_def"/>
    <property type="match status" value="1"/>
</dbReference>
<dbReference type="SUPFAM" id="SSF56420">
    <property type="entry name" value="Peptide deformylase"/>
    <property type="match status" value="1"/>
</dbReference>
<dbReference type="NCBIfam" id="TIGR00079">
    <property type="entry name" value="pept_deformyl"/>
    <property type="match status" value="1"/>
</dbReference>
<dbReference type="Pfam" id="PF01327">
    <property type="entry name" value="Pep_deformylase"/>
    <property type="match status" value="1"/>
</dbReference>
<dbReference type="InterPro" id="IPR036821">
    <property type="entry name" value="Peptide_deformylase_sf"/>
</dbReference>
<dbReference type="PANTHER" id="PTHR10458">
    <property type="entry name" value="PEPTIDE DEFORMYLASE"/>
    <property type="match status" value="1"/>
</dbReference>
<dbReference type="Gene3D" id="3.90.45.10">
    <property type="entry name" value="Peptide deformylase"/>
    <property type="match status" value="1"/>
</dbReference>
<dbReference type="Proteomes" id="UP001357452">
    <property type="component" value="Unassembled WGS sequence"/>
</dbReference>
<keyword evidence="3 4" id="KW-0378">Hydrolase</keyword>
<dbReference type="PRINTS" id="PR01576">
    <property type="entry name" value="PDEFORMYLASE"/>
</dbReference>
<comment type="similarity">
    <text evidence="1 4">Belongs to the polypeptide deformylase family.</text>
</comment>
<comment type="function">
    <text evidence="4">Removes the formyl group from the N-terminal Met of newly synthesized proteins. Requires at least a dipeptide for an efficient rate of reaction. N-terminal L-methionine is a prerequisite for activity but the enzyme has broad specificity at other positions.</text>
</comment>
<evidence type="ECO:0000256" key="3">
    <source>
        <dbReference type="ARBA" id="ARBA00022801"/>
    </source>
</evidence>
<dbReference type="EMBL" id="JAZGLY010000006">
    <property type="protein sequence ID" value="MEE6187832.1"/>
    <property type="molecule type" value="Genomic_DNA"/>
</dbReference>
<name>A0ABU7RJ69_9BACT</name>
<comment type="caution">
    <text evidence="5">The sequence shown here is derived from an EMBL/GenBank/DDBJ whole genome shotgun (WGS) entry which is preliminary data.</text>
</comment>
<keyword evidence="6" id="KW-1185">Reference proteome</keyword>
<protein>
    <recommendedName>
        <fullName evidence="4">Peptide deformylase</fullName>
        <shortName evidence="4">PDF</shortName>
        <ecNumber evidence="4">3.5.1.88</ecNumber>
    </recommendedName>
    <alternativeName>
        <fullName evidence="4">Polypeptide deformylase</fullName>
    </alternativeName>
</protein>
<proteinExistence type="inferred from homology"/>
<dbReference type="GO" id="GO:0042586">
    <property type="term" value="F:peptide deformylase activity"/>
    <property type="evidence" value="ECO:0007669"/>
    <property type="project" value="UniProtKB-EC"/>
</dbReference>
<dbReference type="CDD" id="cd00487">
    <property type="entry name" value="Pep_deformylase"/>
    <property type="match status" value="1"/>
</dbReference>
<dbReference type="RefSeq" id="WP_330975239.1">
    <property type="nucleotide sequence ID" value="NZ_JAZGLY010000006.1"/>
</dbReference>
<comment type="catalytic activity">
    <reaction evidence="4">
        <text>N-terminal N-formyl-L-methionyl-[peptide] + H2O = N-terminal L-methionyl-[peptide] + formate</text>
        <dbReference type="Rhea" id="RHEA:24420"/>
        <dbReference type="Rhea" id="RHEA-COMP:10639"/>
        <dbReference type="Rhea" id="RHEA-COMP:10640"/>
        <dbReference type="ChEBI" id="CHEBI:15377"/>
        <dbReference type="ChEBI" id="CHEBI:15740"/>
        <dbReference type="ChEBI" id="CHEBI:49298"/>
        <dbReference type="ChEBI" id="CHEBI:64731"/>
        <dbReference type="EC" id="3.5.1.88"/>
    </reaction>
</comment>
<accession>A0ABU7RJ69</accession>
<evidence type="ECO:0000256" key="1">
    <source>
        <dbReference type="ARBA" id="ARBA00010759"/>
    </source>
</evidence>
<feature type="binding site" evidence="4">
    <location>
        <position position="108"/>
    </location>
    <ligand>
        <name>Fe cation</name>
        <dbReference type="ChEBI" id="CHEBI:24875"/>
    </ligand>
</feature>
<feature type="binding site" evidence="4">
    <location>
        <position position="150"/>
    </location>
    <ligand>
        <name>Fe cation</name>
        <dbReference type="ChEBI" id="CHEBI:24875"/>
    </ligand>
</feature>
<comment type="cofactor">
    <cofactor evidence="4">
        <name>Fe(2+)</name>
        <dbReference type="ChEBI" id="CHEBI:29033"/>
    </cofactor>
    <text evidence="4">Binds 1 Fe(2+) ion.</text>
</comment>
<gene>
    <name evidence="4 5" type="primary">def</name>
    <name evidence="5" type="ORF">V2H41_11170</name>
</gene>
<keyword evidence="4" id="KW-0648">Protein biosynthesis</keyword>